<evidence type="ECO:0000256" key="6">
    <source>
        <dbReference type="ARBA" id="ARBA00022975"/>
    </source>
</evidence>
<comment type="caution">
    <text evidence="8">The sequence shown here is derived from an EMBL/GenBank/DDBJ whole genome shotgun (WGS) entry which is preliminary data.</text>
</comment>
<dbReference type="SUPFAM" id="SSF51338">
    <property type="entry name" value="Composite domain of metallo-dependent hydrolases"/>
    <property type="match status" value="1"/>
</dbReference>
<dbReference type="PROSITE" id="PS00483">
    <property type="entry name" value="DIHYDROOROTASE_2"/>
    <property type="match status" value="1"/>
</dbReference>
<name>A0A412PBL3_9FIRM</name>
<evidence type="ECO:0000256" key="2">
    <source>
        <dbReference type="ARBA" id="ARBA00002368"/>
    </source>
</evidence>
<dbReference type="CDD" id="cd01317">
    <property type="entry name" value="DHOase_IIa"/>
    <property type="match status" value="1"/>
</dbReference>
<keyword evidence="6" id="KW-0665">Pyrimidine biosynthesis</keyword>
<proteinExistence type="inferred from homology"/>
<dbReference type="SUPFAM" id="SSF51556">
    <property type="entry name" value="Metallo-dependent hydrolases"/>
    <property type="match status" value="1"/>
</dbReference>
<evidence type="ECO:0000256" key="1">
    <source>
        <dbReference type="ARBA" id="ARBA00001947"/>
    </source>
</evidence>
<keyword evidence="5" id="KW-0378">Hydrolase</keyword>
<dbReference type="NCBIfam" id="TIGR00857">
    <property type="entry name" value="pyrC_multi"/>
    <property type="match status" value="1"/>
</dbReference>
<evidence type="ECO:0000313" key="8">
    <source>
        <dbReference type="EMBL" id="RGT54282.1"/>
    </source>
</evidence>
<dbReference type="GO" id="GO:0004151">
    <property type="term" value="F:dihydroorotase activity"/>
    <property type="evidence" value="ECO:0007669"/>
    <property type="project" value="InterPro"/>
</dbReference>
<dbReference type="GO" id="GO:0006221">
    <property type="term" value="P:pyrimidine nucleotide biosynthetic process"/>
    <property type="evidence" value="ECO:0007669"/>
    <property type="project" value="UniProtKB-KW"/>
</dbReference>
<evidence type="ECO:0000259" key="7">
    <source>
        <dbReference type="Pfam" id="PF01979"/>
    </source>
</evidence>
<gene>
    <name evidence="8" type="ORF">DWX20_08950</name>
</gene>
<evidence type="ECO:0000256" key="4">
    <source>
        <dbReference type="ARBA" id="ARBA00022723"/>
    </source>
</evidence>
<evidence type="ECO:0000256" key="5">
    <source>
        <dbReference type="ARBA" id="ARBA00022801"/>
    </source>
</evidence>
<dbReference type="InterPro" id="IPR004722">
    <property type="entry name" value="DHOase"/>
</dbReference>
<comment type="function">
    <text evidence="2">Catalyzes the reversible cyclization of carbamoyl aspartate to dihydroorotate.</text>
</comment>
<accession>A0A412PBL3</accession>
<organism evidence="8 9">
    <name type="scientific">Solobacterium moorei</name>
    <dbReference type="NCBI Taxonomy" id="102148"/>
    <lineage>
        <taxon>Bacteria</taxon>
        <taxon>Bacillati</taxon>
        <taxon>Bacillota</taxon>
        <taxon>Erysipelotrichia</taxon>
        <taxon>Erysipelotrichales</taxon>
        <taxon>Erysipelotrichaceae</taxon>
        <taxon>Solobacterium</taxon>
    </lineage>
</organism>
<dbReference type="Proteomes" id="UP000284731">
    <property type="component" value="Unassembled WGS sequence"/>
</dbReference>
<evidence type="ECO:0000313" key="9">
    <source>
        <dbReference type="Proteomes" id="UP000284731"/>
    </source>
</evidence>
<comment type="cofactor">
    <cofactor evidence="1">
        <name>Zn(2+)</name>
        <dbReference type="ChEBI" id="CHEBI:29105"/>
    </cofactor>
</comment>
<protein>
    <submittedName>
        <fullName evidence="8">Dihydroorotase</fullName>
    </submittedName>
</protein>
<dbReference type="GO" id="GO:0005737">
    <property type="term" value="C:cytoplasm"/>
    <property type="evidence" value="ECO:0007669"/>
    <property type="project" value="TreeGrafter"/>
</dbReference>
<feature type="domain" description="Amidohydrolase-related" evidence="7">
    <location>
        <begin position="51"/>
        <end position="408"/>
    </location>
</feature>
<dbReference type="PROSITE" id="PS00482">
    <property type="entry name" value="DIHYDROOROTASE_1"/>
    <property type="match status" value="1"/>
</dbReference>
<dbReference type="RefSeq" id="WP_118765255.1">
    <property type="nucleotide sequence ID" value="NZ_CABJCF010000004.1"/>
</dbReference>
<dbReference type="InterPro" id="IPR002195">
    <property type="entry name" value="Dihydroorotase_CS"/>
</dbReference>
<dbReference type="InterPro" id="IPR050138">
    <property type="entry name" value="DHOase/Allantoinase_Hydrolase"/>
</dbReference>
<dbReference type="Gene3D" id="3.20.20.140">
    <property type="entry name" value="Metal-dependent hydrolases"/>
    <property type="match status" value="1"/>
</dbReference>
<dbReference type="PANTHER" id="PTHR43668">
    <property type="entry name" value="ALLANTOINASE"/>
    <property type="match status" value="1"/>
</dbReference>
<comment type="similarity">
    <text evidence="3">Belongs to the metallo-dependent hydrolases superfamily. DHOase family. Class I DHOase subfamily.</text>
</comment>
<reference evidence="8 9" key="1">
    <citation type="submission" date="2018-08" db="EMBL/GenBank/DDBJ databases">
        <title>A genome reference for cultivated species of the human gut microbiota.</title>
        <authorList>
            <person name="Zou Y."/>
            <person name="Xue W."/>
            <person name="Luo G."/>
        </authorList>
    </citation>
    <scope>NUCLEOTIDE SEQUENCE [LARGE SCALE GENOMIC DNA]</scope>
    <source>
        <strain evidence="8 9">AF18-46</strain>
    </source>
</reference>
<dbReference type="GO" id="GO:0006145">
    <property type="term" value="P:purine nucleobase catabolic process"/>
    <property type="evidence" value="ECO:0007669"/>
    <property type="project" value="TreeGrafter"/>
</dbReference>
<dbReference type="GO" id="GO:0046872">
    <property type="term" value="F:metal ion binding"/>
    <property type="evidence" value="ECO:0007669"/>
    <property type="project" value="UniProtKB-KW"/>
</dbReference>
<dbReference type="AlphaFoldDB" id="A0A412PBL3"/>
<sequence length="415" mass="45630">MKTILRNATVFTRKGFEKMDIAIFGDRLLVPFDVSDIVQSDDVVFDFNHKYILPGFVDVHVHFREPGFSYKETIGTGSMAAAHGGFTTVFTMPNLNPPPCDYASLKQQLDIIEKDAVIKVVPFGAITENQKGRGMLSKMDEMADHVAGFSDDGVGVQADFTMEAAMVKVASLGKIISAHCEDESLNTIPYTGTTSASESVQAARDIELSAKTSCKYHICHVSAKETLDAVRKGKARGIDVTCETGPHYIAFNADTIKHEGNFRMNPPIKSPEDQKAILEAIVDGTIDMIATDHAPHSLEEKSKGFDKSSFGVVGLETSFAVSYTELVKKNVISFERLVELMSVNPRKRFGLDGGYIENGEIADICVVDTDVSWQVNPEEFFTKGRSTPFEGMHLTGKVIATFVDGKLVYQDEKER</sequence>
<dbReference type="InterPro" id="IPR006680">
    <property type="entry name" value="Amidohydro-rel"/>
</dbReference>
<dbReference type="PANTHER" id="PTHR43668:SF2">
    <property type="entry name" value="ALLANTOINASE"/>
    <property type="match status" value="1"/>
</dbReference>
<dbReference type="InterPro" id="IPR011059">
    <property type="entry name" value="Metal-dep_hydrolase_composite"/>
</dbReference>
<dbReference type="InterPro" id="IPR032466">
    <property type="entry name" value="Metal_Hydrolase"/>
</dbReference>
<keyword evidence="4" id="KW-0479">Metal-binding</keyword>
<dbReference type="GO" id="GO:0004038">
    <property type="term" value="F:allantoinase activity"/>
    <property type="evidence" value="ECO:0007669"/>
    <property type="project" value="TreeGrafter"/>
</dbReference>
<dbReference type="Pfam" id="PF01979">
    <property type="entry name" value="Amidohydro_1"/>
    <property type="match status" value="1"/>
</dbReference>
<evidence type="ECO:0000256" key="3">
    <source>
        <dbReference type="ARBA" id="ARBA00010286"/>
    </source>
</evidence>
<dbReference type="EMBL" id="QRWX01000004">
    <property type="protein sequence ID" value="RGT54282.1"/>
    <property type="molecule type" value="Genomic_DNA"/>
</dbReference>